<proteinExistence type="predicted"/>
<dbReference type="GeneID" id="18126301"/>
<reference evidence="1" key="1">
    <citation type="submission" date="2013-05" db="EMBL/GenBank/DDBJ databases">
        <title>The Mitochondrial Genome of the medicinal plant Salvia miltiorrhiza.</title>
        <authorList>
            <person name="Qian J."/>
        </authorList>
    </citation>
    <scope>NUCLEOTIDE SEQUENCE</scope>
</reference>
<organism evidence="1">
    <name type="scientific">Salvia miltiorrhiza</name>
    <name type="common">Chinese sage</name>
    <dbReference type="NCBI Taxonomy" id="226208"/>
    <lineage>
        <taxon>Eukaryota</taxon>
        <taxon>Viridiplantae</taxon>
        <taxon>Streptophyta</taxon>
        <taxon>Embryophyta</taxon>
        <taxon>Tracheophyta</taxon>
        <taxon>Spermatophyta</taxon>
        <taxon>Magnoliopsida</taxon>
        <taxon>eudicotyledons</taxon>
        <taxon>Gunneridae</taxon>
        <taxon>Pentapetalae</taxon>
        <taxon>asterids</taxon>
        <taxon>lamiids</taxon>
        <taxon>Lamiales</taxon>
        <taxon>Lamiaceae</taxon>
        <taxon>Nepetoideae</taxon>
        <taxon>Mentheae</taxon>
        <taxon>Salviinae</taxon>
        <taxon>Salvia</taxon>
        <taxon>Salvia incertae sedis</taxon>
    </lineage>
</organism>
<keyword evidence="1" id="KW-0496">Mitochondrion</keyword>
<accession>V9P5K0</accession>
<name>V9P5K0_SALMI</name>
<dbReference type="EMBL" id="KF177345">
    <property type="protein sequence ID" value="AGU16567.1"/>
    <property type="molecule type" value="Genomic_DNA"/>
</dbReference>
<evidence type="ECO:0000313" key="1">
    <source>
        <dbReference type="EMBL" id="AGU16567.1"/>
    </source>
</evidence>
<dbReference type="RefSeq" id="YP_008992300.1">
    <property type="nucleotide sequence ID" value="NC_023209.1"/>
</dbReference>
<protein>
    <submittedName>
        <fullName evidence="1">Uncharacterized protein</fullName>
    </submittedName>
</protein>
<geneLocation type="mitochondrion" evidence="1"/>
<sequence length="112" mass="12977">MEWYQDSTSSSILLIHHSRQESNRLCTAEKHSLFHSQLQALPIAEAKERSKLASYTTSLSDSRCWAFLAWKTNAGGYNFSISLCNLLHCAKRRFRKATRLIGRGKKRQNLYR</sequence>
<dbReference type="KEGG" id="smil:18126301"/>
<gene>
    <name evidence="1" type="primary">orf112</name>
    <name evidence="1" type="ORF">Salmi_Mp034</name>
</gene>
<dbReference type="AlphaFoldDB" id="V9P5K0"/>